<evidence type="ECO:0000259" key="2">
    <source>
        <dbReference type="Pfam" id="PF04909"/>
    </source>
</evidence>
<dbReference type="AlphaFoldDB" id="A0A1K2HUL4"/>
<reference evidence="3 4" key="1">
    <citation type="submission" date="2016-11" db="EMBL/GenBank/DDBJ databases">
        <authorList>
            <person name="Jaros S."/>
            <person name="Januszkiewicz K."/>
            <person name="Wedrychowicz H."/>
        </authorList>
    </citation>
    <scope>NUCLEOTIDE SEQUENCE [LARGE SCALE GENOMIC DNA]</scope>
    <source>
        <strain evidence="3 4">ATCC 23634</strain>
    </source>
</reference>
<dbReference type="InterPro" id="IPR052350">
    <property type="entry name" value="Metallo-dep_Lactonases"/>
</dbReference>
<comment type="similarity">
    <text evidence="1">Belongs to the metallo-dependent hydrolases superfamily.</text>
</comment>
<evidence type="ECO:0000313" key="4">
    <source>
        <dbReference type="Proteomes" id="UP000183447"/>
    </source>
</evidence>
<dbReference type="InterPro" id="IPR006680">
    <property type="entry name" value="Amidohydro-rel"/>
</dbReference>
<proteinExistence type="inferred from homology"/>
<dbReference type="PANTHER" id="PTHR43569">
    <property type="entry name" value="AMIDOHYDROLASE"/>
    <property type="match status" value="1"/>
</dbReference>
<accession>A0A1K2HUL4</accession>
<evidence type="ECO:0000256" key="1">
    <source>
        <dbReference type="ARBA" id="ARBA00038310"/>
    </source>
</evidence>
<name>A0A1K2HUL4_9HYPH</name>
<dbReference type="InterPro" id="IPR032466">
    <property type="entry name" value="Metal_Hydrolase"/>
</dbReference>
<dbReference type="PANTHER" id="PTHR43569:SF2">
    <property type="entry name" value="AMIDOHYDROLASE-RELATED DOMAIN-CONTAINING PROTEIN"/>
    <property type="match status" value="1"/>
</dbReference>
<gene>
    <name evidence="3" type="ORF">SAMN02983003_0395</name>
</gene>
<dbReference type="STRING" id="665118.SAMN02983003_0395"/>
<dbReference type="RefSeq" id="WP_072338726.1">
    <property type="nucleotide sequence ID" value="NZ_FPKU01000001.1"/>
</dbReference>
<dbReference type="EMBL" id="FPKU01000001">
    <property type="protein sequence ID" value="SFZ81249.1"/>
    <property type="molecule type" value="Genomic_DNA"/>
</dbReference>
<dbReference type="Gene3D" id="3.20.20.140">
    <property type="entry name" value="Metal-dependent hydrolases"/>
    <property type="match status" value="1"/>
</dbReference>
<keyword evidence="4" id="KW-1185">Reference proteome</keyword>
<protein>
    <submittedName>
        <fullName evidence="3">Predicted metal-dependent hydrolase, TIM-barrel fold</fullName>
    </submittedName>
</protein>
<dbReference type="Pfam" id="PF04909">
    <property type="entry name" value="Amidohydro_2"/>
    <property type="match status" value="1"/>
</dbReference>
<dbReference type="OrthoDB" id="9787654at2"/>
<dbReference type="GO" id="GO:0016787">
    <property type="term" value="F:hydrolase activity"/>
    <property type="evidence" value="ECO:0007669"/>
    <property type="project" value="UniProtKB-KW"/>
</dbReference>
<organism evidence="3 4">
    <name type="scientific">Devosia enhydra</name>
    <dbReference type="NCBI Taxonomy" id="665118"/>
    <lineage>
        <taxon>Bacteria</taxon>
        <taxon>Pseudomonadati</taxon>
        <taxon>Pseudomonadota</taxon>
        <taxon>Alphaproteobacteria</taxon>
        <taxon>Hyphomicrobiales</taxon>
        <taxon>Devosiaceae</taxon>
        <taxon>Devosia</taxon>
    </lineage>
</organism>
<keyword evidence="3" id="KW-0378">Hydrolase</keyword>
<dbReference type="SUPFAM" id="SSF51556">
    <property type="entry name" value="Metallo-dependent hydrolases"/>
    <property type="match status" value="1"/>
</dbReference>
<dbReference type="Proteomes" id="UP000183447">
    <property type="component" value="Unassembled WGS sequence"/>
</dbReference>
<sequence length="281" mass="31352">MILDSHTHVWERWPYEPPVPDPESRARAGQLLYEMDRTGVEKSVIICARIGDNDGNVDHAFSEAERHPGRFVVFPDLECRWSHDYRTPGAAGRLETALARWDMAGFTHYLDDADDGGWLNDAEGRAFFALADQHRLIVSISAFPHQVPAIAELARRHPQMPILIHHRVFLGPRTDHIAGALRHVLAAAEVPNIFVKLSGMGNAAGPDDEFPYPGLVWAGQALLREFGPARLVWGSDYPVSRRHMTYAQTVSMVTRHSGISALDQTLVMGATLARLLETRRA</sequence>
<feature type="domain" description="Amidohydrolase-related" evidence="2">
    <location>
        <begin position="4"/>
        <end position="251"/>
    </location>
</feature>
<evidence type="ECO:0000313" key="3">
    <source>
        <dbReference type="EMBL" id="SFZ81249.1"/>
    </source>
</evidence>